<sequence length="284" mass="31569">MQLEGSDRRVYHRMTVNGVGSPQPATVNDAGICIQRNPDCRYIAFHYSVNCSFLNRVVIGKSGKGTGWPLYIDGMLLTPYQYQRVDWVETVEGVSEEVSRLRVLKIIRYFSAINRKGKTTEGNSKYTVSHSQRQEINSPPTGSITKFCAAMKYVNPAFLACPNQTSIRTLGKLRKWSVAQKSRNVVYRHPEHRLILADAETCGTMNRLHDFVNRKDVHRTLNAIKDQSCAQLASYAQQFGDYSGPIRCIPGSGFGEASAALCRKASVAHFAAIAGISIGLDCTR</sequence>
<accession>A0ACB6QNY0</accession>
<comment type="caution">
    <text evidence="1">The sequence shown here is derived from an EMBL/GenBank/DDBJ whole genome shotgun (WGS) entry which is preliminary data.</text>
</comment>
<dbReference type="EMBL" id="MU003514">
    <property type="protein sequence ID" value="KAF2468703.1"/>
    <property type="molecule type" value="Genomic_DNA"/>
</dbReference>
<reference evidence="1" key="1">
    <citation type="journal article" date="2020" name="Stud. Mycol.">
        <title>101 Dothideomycetes genomes: a test case for predicting lifestyles and emergence of pathogens.</title>
        <authorList>
            <person name="Haridas S."/>
            <person name="Albert R."/>
            <person name="Binder M."/>
            <person name="Bloem J."/>
            <person name="Labutti K."/>
            <person name="Salamov A."/>
            <person name="Andreopoulos B."/>
            <person name="Baker S."/>
            <person name="Barry K."/>
            <person name="Bills G."/>
            <person name="Bluhm B."/>
            <person name="Cannon C."/>
            <person name="Castanera R."/>
            <person name="Culley D."/>
            <person name="Daum C."/>
            <person name="Ezra D."/>
            <person name="Gonzalez J."/>
            <person name="Henrissat B."/>
            <person name="Kuo A."/>
            <person name="Liang C."/>
            <person name="Lipzen A."/>
            <person name="Lutzoni F."/>
            <person name="Magnuson J."/>
            <person name="Mondo S."/>
            <person name="Nolan M."/>
            <person name="Ohm R."/>
            <person name="Pangilinan J."/>
            <person name="Park H.-J."/>
            <person name="Ramirez L."/>
            <person name="Alfaro M."/>
            <person name="Sun H."/>
            <person name="Tritt A."/>
            <person name="Yoshinaga Y."/>
            <person name="Zwiers L.-H."/>
            <person name="Turgeon B."/>
            <person name="Goodwin S."/>
            <person name="Spatafora J."/>
            <person name="Crous P."/>
            <person name="Grigoriev I."/>
        </authorList>
    </citation>
    <scope>NUCLEOTIDE SEQUENCE</scope>
    <source>
        <strain evidence="1">ATCC 200398</strain>
    </source>
</reference>
<keyword evidence="2" id="KW-1185">Reference proteome</keyword>
<evidence type="ECO:0000313" key="2">
    <source>
        <dbReference type="Proteomes" id="UP000799755"/>
    </source>
</evidence>
<gene>
    <name evidence="1" type="ORF">BDR25DRAFT_357068</name>
</gene>
<proteinExistence type="predicted"/>
<protein>
    <submittedName>
        <fullName evidence="1">Uncharacterized protein</fullName>
    </submittedName>
</protein>
<organism evidence="1 2">
    <name type="scientific">Lindgomyces ingoldianus</name>
    <dbReference type="NCBI Taxonomy" id="673940"/>
    <lineage>
        <taxon>Eukaryota</taxon>
        <taxon>Fungi</taxon>
        <taxon>Dikarya</taxon>
        <taxon>Ascomycota</taxon>
        <taxon>Pezizomycotina</taxon>
        <taxon>Dothideomycetes</taxon>
        <taxon>Pleosporomycetidae</taxon>
        <taxon>Pleosporales</taxon>
        <taxon>Lindgomycetaceae</taxon>
        <taxon>Lindgomyces</taxon>
    </lineage>
</organism>
<evidence type="ECO:0000313" key="1">
    <source>
        <dbReference type="EMBL" id="KAF2468703.1"/>
    </source>
</evidence>
<name>A0ACB6QNY0_9PLEO</name>
<dbReference type="Proteomes" id="UP000799755">
    <property type="component" value="Unassembled WGS sequence"/>
</dbReference>